<dbReference type="EMBL" id="FMZW01000067">
    <property type="protein sequence ID" value="SDF67541.1"/>
    <property type="molecule type" value="Genomic_DNA"/>
</dbReference>
<keyword evidence="7" id="KW-0560">Oxidoreductase</keyword>
<comment type="pathway">
    <text evidence="2">Siderophore biosynthesis.</text>
</comment>
<dbReference type="PANTHER" id="PTHR42802:SF1">
    <property type="entry name" value="L-ORNITHINE N(5)-MONOOXYGENASE"/>
    <property type="match status" value="1"/>
</dbReference>
<sequence length="436" mass="47687">MPKQSDNHDVVAIGAGPANLSLAALATPIPEVSLNILESSETLRWHPGLLIGGSVMQTSPLKDLVTPADPTSAYSFLAYLHDKRRLYQAIVRGLTSVSRSEFEDYLRWAAAKLPNIRFGVHVTAVELRGELFNITTSCRNYQTSTIVVGVGRVPSVPEWGRNAPPNEVFHGSALLLQRRELSGKRVVVVGGGQSGAEIFLHLLGGACGPLGTLTWVTCRANIFALEDSPFVNEWFFPQHGDWFFDKSAASRKESLERQILASDGVNGSTLRAIYNALYDREVHKRSYPEHVEIRVATTAEDLLGVSPFRLRLRHQETGACSQLVADIVVLATGYRTEIPSFLKPIAGRLSVLDAPGGSQEIMVDKQFSARFDGPRKCRLYVQNGARFQHGIADTNLSLVPWRASLILNSIIGRVAYDCGPATGALRWDGVDPEASC</sequence>
<evidence type="ECO:0000256" key="1">
    <source>
        <dbReference type="ARBA" id="ARBA00001974"/>
    </source>
</evidence>
<reference evidence="8 9" key="1">
    <citation type="submission" date="2016-10" db="EMBL/GenBank/DDBJ databases">
        <authorList>
            <person name="de Groot N.N."/>
        </authorList>
    </citation>
    <scope>NUCLEOTIDE SEQUENCE [LARGE SCALE GENOMIC DNA]</scope>
    <source>
        <strain evidence="8 9">R5</strain>
    </source>
</reference>
<comment type="similarity">
    <text evidence="3">Belongs to the lysine N(6)-hydroxylase/L-ornithine N(5)-oxygenase family.</text>
</comment>
<keyword evidence="5" id="KW-0274">FAD</keyword>
<organism evidence="8 9">
    <name type="scientific">Bradyrhizobium brasilense</name>
    <dbReference type="NCBI Taxonomy" id="1419277"/>
    <lineage>
        <taxon>Bacteria</taxon>
        <taxon>Pseudomonadati</taxon>
        <taxon>Pseudomonadota</taxon>
        <taxon>Alphaproteobacteria</taxon>
        <taxon>Hyphomicrobiales</taxon>
        <taxon>Nitrobacteraceae</taxon>
        <taxon>Bradyrhizobium</taxon>
    </lineage>
</organism>
<dbReference type="PANTHER" id="PTHR42802">
    <property type="entry name" value="MONOOXYGENASE"/>
    <property type="match status" value="1"/>
</dbReference>
<evidence type="ECO:0000256" key="5">
    <source>
        <dbReference type="ARBA" id="ARBA00022827"/>
    </source>
</evidence>
<protein>
    <submittedName>
        <fullName evidence="8">Lysine N6-hydroxylase</fullName>
    </submittedName>
</protein>
<comment type="cofactor">
    <cofactor evidence="1">
        <name>FAD</name>
        <dbReference type="ChEBI" id="CHEBI:57692"/>
    </cofactor>
</comment>
<evidence type="ECO:0000256" key="2">
    <source>
        <dbReference type="ARBA" id="ARBA00004924"/>
    </source>
</evidence>
<dbReference type="SUPFAM" id="SSF51905">
    <property type="entry name" value="FAD/NAD(P)-binding domain"/>
    <property type="match status" value="2"/>
</dbReference>
<dbReference type="InterPro" id="IPR036188">
    <property type="entry name" value="FAD/NAD-bd_sf"/>
</dbReference>
<dbReference type="Proteomes" id="UP000199245">
    <property type="component" value="Unassembled WGS sequence"/>
</dbReference>
<evidence type="ECO:0000313" key="8">
    <source>
        <dbReference type="EMBL" id="SDF67541.1"/>
    </source>
</evidence>
<evidence type="ECO:0000256" key="4">
    <source>
        <dbReference type="ARBA" id="ARBA00022630"/>
    </source>
</evidence>
<name>A0A1G7N0T6_9BRAD</name>
<keyword evidence="6" id="KW-0521">NADP</keyword>
<gene>
    <name evidence="8" type="ORF">SAMN05216337_106718</name>
</gene>
<evidence type="ECO:0000256" key="6">
    <source>
        <dbReference type="ARBA" id="ARBA00022857"/>
    </source>
</evidence>
<dbReference type="RefSeq" id="WP_092090056.1">
    <property type="nucleotide sequence ID" value="NZ_FMZW01000067.1"/>
</dbReference>
<accession>A0A1G7N0T6</accession>
<dbReference type="GO" id="GO:0016491">
    <property type="term" value="F:oxidoreductase activity"/>
    <property type="evidence" value="ECO:0007669"/>
    <property type="project" value="UniProtKB-KW"/>
</dbReference>
<dbReference type="PRINTS" id="PR00368">
    <property type="entry name" value="FADPNR"/>
</dbReference>
<dbReference type="Pfam" id="PF13434">
    <property type="entry name" value="Lys_Orn_oxgnase"/>
    <property type="match status" value="1"/>
</dbReference>
<evidence type="ECO:0000256" key="7">
    <source>
        <dbReference type="ARBA" id="ARBA00023002"/>
    </source>
</evidence>
<proteinExistence type="inferred from homology"/>
<dbReference type="Gene3D" id="3.50.50.60">
    <property type="entry name" value="FAD/NAD(P)-binding domain"/>
    <property type="match status" value="1"/>
</dbReference>
<dbReference type="InterPro" id="IPR025700">
    <property type="entry name" value="Lys/Orn_oxygenase"/>
</dbReference>
<keyword evidence="4" id="KW-0285">Flavoprotein</keyword>
<dbReference type="AlphaFoldDB" id="A0A1G7N0T6"/>
<evidence type="ECO:0000256" key="3">
    <source>
        <dbReference type="ARBA" id="ARBA00007588"/>
    </source>
</evidence>
<evidence type="ECO:0000313" key="9">
    <source>
        <dbReference type="Proteomes" id="UP000199245"/>
    </source>
</evidence>